<sequence>MHISASAPSQGRCLFCAGRDLLRSFEEYDLGESGTRGCEGEQQYRTLISLLGLLATMRRVVNYHSSWARQRASERWLVGSISVGGILNQISRVSIRSMAWVALYSSWKALSSLTHFGGYRWPEQKLEATVFRPSVVYPLLCIPLYCCCFLPGCEGERQYRILISLLGLLATMRRVVNYHSSWARQRQVELFDASAMFEFLGSLVGCSLQLLSGVSCIASAFYLMHSFSYFCCSPYWGLTPCPSGAWLFSLLVLFSGNPGFEAGRGFNPAGGALGGG</sequence>
<proteinExistence type="predicted"/>
<name>A0A2Z7AVR7_9LAMI</name>
<dbReference type="AlphaFoldDB" id="A0A2Z7AVR7"/>
<dbReference type="Proteomes" id="UP000250235">
    <property type="component" value="Unassembled WGS sequence"/>
</dbReference>
<evidence type="ECO:0000313" key="1">
    <source>
        <dbReference type="EMBL" id="KZV23539.1"/>
    </source>
</evidence>
<organism evidence="1 2">
    <name type="scientific">Dorcoceras hygrometricum</name>
    <dbReference type="NCBI Taxonomy" id="472368"/>
    <lineage>
        <taxon>Eukaryota</taxon>
        <taxon>Viridiplantae</taxon>
        <taxon>Streptophyta</taxon>
        <taxon>Embryophyta</taxon>
        <taxon>Tracheophyta</taxon>
        <taxon>Spermatophyta</taxon>
        <taxon>Magnoliopsida</taxon>
        <taxon>eudicotyledons</taxon>
        <taxon>Gunneridae</taxon>
        <taxon>Pentapetalae</taxon>
        <taxon>asterids</taxon>
        <taxon>lamiids</taxon>
        <taxon>Lamiales</taxon>
        <taxon>Gesneriaceae</taxon>
        <taxon>Didymocarpoideae</taxon>
        <taxon>Trichosporeae</taxon>
        <taxon>Loxocarpinae</taxon>
        <taxon>Dorcoceras</taxon>
    </lineage>
</organism>
<evidence type="ECO:0000313" key="2">
    <source>
        <dbReference type="Proteomes" id="UP000250235"/>
    </source>
</evidence>
<keyword evidence="2" id="KW-1185">Reference proteome</keyword>
<protein>
    <submittedName>
        <fullName evidence="1">Uncharacterized protein</fullName>
    </submittedName>
</protein>
<accession>A0A2Z7AVR7</accession>
<dbReference type="EMBL" id="KV013454">
    <property type="protein sequence ID" value="KZV23539.1"/>
    <property type="molecule type" value="Genomic_DNA"/>
</dbReference>
<gene>
    <name evidence="1" type="ORF">F511_02025</name>
</gene>
<reference evidence="1 2" key="1">
    <citation type="journal article" date="2015" name="Proc. Natl. Acad. Sci. U.S.A.">
        <title>The resurrection genome of Boea hygrometrica: A blueprint for survival of dehydration.</title>
        <authorList>
            <person name="Xiao L."/>
            <person name="Yang G."/>
            <person name="Zhang L."/>
            <person name="Yang X."/>
            <person name="Zhao S."/>
            <person name="Ji Z."/>
            <person name="Zhou Q."/>
            <person name="Hu M."/>
            <person name="Wang Y."/>
            <person name="Chen M."/>
            <person name="Xu Y."/>
            <person name="Jin H."/>
            <person name="Xiao X."/>
            <person name="Hu G."/>
            <person name="Bao F."/>
            <person name="Hu Y."/>
            <person name="Wan P."/>
            <person name="Li L."/>
            <person name="Deng X."/>
            <person name="Kuang T."/>
            <person name="Xiang C."/>
            <person name="Zhu J.K."/>
            <person name="Oliver M.J."/>
            <person name="He Y."/>
        </authorList>
    </citation>
    <scope>NUCLEOTIDE SEQUENCE [LARGE SCALE GENOMIC DNA]</scope>
    <source>
        <strain evidence="2">cv. XS01</strain>
    </source>
</reference>